<evidence type="ECO:0000256" key="1">
    <source>
        <dbReference type="ARBA" id="ARBA00004651"/>
    </source>
</evidence>
<comment type="subcellular location">
    <subcellularLocation>
        <location evidence="1">Cell membrane</location>
        <topology evidence="1">Multi-pass membrane protein</topology>
    </subcellularLocation>
</comment>
<dbReference type="GO" id="GO:0044874">
    <property type="term" value="P:lipoprotein localization to outer membrane"/>
    <property type="evidence" value="ECO:0007669"/>
    <property type="project" value="TreeGrafter"/>
</dbReference>
<gene>
    <name evidence="10" type="ORF">E1963_04440</name>
</gene>
<sequence length="828" mass="90723">MNIITKTALANFRSNRSRNILIGVAIALTAMLLTTVPTVVFGTIDLRFAAVDNVYPTFHGMFRNVDEKSADKMLDDARLTDTGLREDAAYMICDGTDANISMVYCDDNTVKLNRLKLEEGKMPERADEIVVSEGLLKVMGLTGGIGDKITVPFQPVKAGGLGQAMKKEFTITGLTKDSEEAESRNIYSSLVSGAFTEEIISEGEHEYRVYFSIADAKGKTTDVIKDSMEEVGKSYGIGKEDIVDNSEYLMANYVDPAMYGGMIILMAVIVLAGVLTICSIYYVSMMNKVQEYGKLKAIGSTRRQIRQLVFREGFAVAAAAIPVGLILGLGTGMLLVHGMVRSGLASENEMANEMKRVMAAGDISLIKPWILLLAAAVALVSVYISLLLPMRKAAKISAIEAIRFQGTDKKNKKKRRKGYAELNIRKLTSSNLGRNKKRTTATIVTLGITGILFVVVATILSCMNPKSMTMDSIRGDVEITLNSESGNEMHPERERKNIQKNNPLTEELKKQIETLDGVERVETYTGVSASLEELQEDDGRPLDTALGGLSEAAMGELERYVTDGSLDDESLMDGTGIILSGSYIIAYPGADWKAGDKVHLNIKDGDDIIKKEYKIAAIVDAPNGLAGSGFTLPSSVLEDLCKNNVTDDFIIFTEKSKVDAVTKEIRAIVEGQEFLAMNTWKDAYEQSEKNIGYMLYGCYGLLFVFGLVSILNLVNTMINSVYIRRRELGVLQAIGLSGRQTVRMLQLEGLFYTAGTLLLSVGAGSIAGYGCFLWAKAESIMSIRTYEYPTVPVIILAVIILVVQVLITYMVNNSFKKQSLIDRIRFAE</sequence>
<evidence type="ECO:0000256" key="8">
    <source>
        <dbReference type="SAM" id="Phobius"/>
    </source>
</evidence>
<keyword evidence="4 8" id="KW-0812">Transmembrane</keyword>
<dbReference type="EMBL" id="SMMX01000003">
    <property type="protein sequence ID" value="TDA22659.1"/>
    <property type="molecule type" value="Genomic_DNA"/>
</dbReference>
<evidence type="ECO:0000259" key="9">
    <source>
        <dbReference type="Pfam" id="PF02687"/>
    </source>
</evidence>
<feature type="domain" description="ABC3 transporter permease C-terminal" evidence="9">
    <location>
        <begin position="701"/>
        <end position="810"/>
    </location>
</feature>
<feature type="transmembrane region" description="Helical" evidence="8">
    <location>
        <begin position="749"/>
        <end position="775"/>
    </location>
</feature>
<feature type="region of interest" description="Disordered" evidence="7">
    <location>
        <begin position="484"/>
        <end position="504"/>
    </location>
</feature>
<evidence type="ECO:0000256" key="2">
    <source>
        <dbReference type="ARBA" id="ARBA00005236"/>
    </source>
</evidence>
<proteinExistence type="inferred from homology"/>
<dbReference type="InterPro" id="IPR003838">
    <property type="entry name" value="ABC3_permease_C"/>
</dbReference>
<comment type="caution">
    <text evidence="10">The sequence shown here is derived from an EMBL/GenBank/DDBJ whole genome shotgun (WGS) entry which is preliminary data.</text>
</comment>
<keyword evidence="6 8" id="KW-0472">Membrane</keyword>
<evidence type="ECO:0000313" key="10">
    <source>
        <dbReference type="EMBL" id="TDA22659.1"/>
    </source>
</evidence>
<keyword evidence="5 8" id="KW-1133">Transmembrane helix</keyword>
<dbReference type="Pfam" id="PF02687">
    <property type="entry name" value="FtsX"/>
    <property type="match status" value="2"/>
</dbReference>
<comment type="similarity">
    <text evidence="2">Belongs to the ABC-4 integral membrane protein family. LolC/E subfamily.</text>
</comment>
<dbReference type="GO" id="GO:0098797">
    <property type="term" value="C:plasma membrane protein complex"/>
    <property type="evidence" value="ECO:0007669"/>
    <property type="project" value="TreeGrafter"/>
</dbReference>
<keyword evidence="11" id="KW-1185">Reference proteome</keyword>
<dbReference type="Proteomes" id="UP000295710">
    <property type="component" value="Unassembled WGS sequence"/>
</dbReference>
<evidence type="ECO:0000256" key="4">
    <source>
        <dbReference type="ARBA" id="ARBA00022692"/>
    </source>
</evidence>
<name>A0A4R4FIB8_9FIRM</name>
<dbReference type="InterPro" id="IPR051447">
    <property type="entry name" value="Lipoprotein-release_system"/>
</dbReference>
<feature type="transmembrane region" description="Helical" evidence="8">
    <location>
        <begin position="440"/>
        <end position="460"/>
    </location>
</feature>
<feature type="domain" description="ABC3 transporter permease C-terminal" evidence="9">
    <location>
        <begin position="263"/>
        <end position="397"/>
    </location>
</feature>
<accession>A0A4R4FIB8</accession>
<dbReference type="PANTHER" id="PTHR30489">
    <property type="entry name" value="LIPOPROTEIN-RELEASING SYSTEM TRANSMEMBRANE PROTEIN LOLE"/>
    <property type="match status" value="1"/>
</dbReference>
<evidence type="ECO:0000256" key="7">
    <source>
        <dbReference type="SAM" id="MobiDB-lite"/>
    </source>
</evidence>
<dbReference type="AlphaFoldDB" id="A0A4R4FIB8"/>
<evidence type="ECO:0000313" key="11">
    <source>
        <dbReference type="Proteomes" id="UP000295710"/>
    </source>
</evidence>
<feature type="transmembrane region" description="Helical" evidence="8">
    <location>
        <begin position="693"/>
        <end position="714"/>
    </location>
</feature>
<feature type="transmembrane region" description="Helical" evidence="8">
    <location>
        <begin position="790"/>
        <end position="811"/>
    </location>
</feature>
<evidence type="ECO:0000256" key="5">
    <source>
        <dbReference type="ARBA" id="ARBA00022989"/>
    </source>
</evidence>
<protein>
    <submittedName>
        <fullName evidence="10">ABC transporter permease</fullName>
    </submittedName>
</protein>
<dbReference type="RefSeq" id="WP_132275738.1">
    <property type="nucleotide sequence ID" value="NZ_JAOBST010000021.1"/>
</dbReference>
<keyword evidence="3" id="KW-1003">Cell membrane</keyword>
<feature type="compositionally biased region" description="Basic and acidic residues" evidence="7">
    <location>
        <begin position="487"/>
        <end position="497"/>
    </location>
</feature>
<dbReference type="PANTHER" id="PTHR30489:SF0">
    <property type="entry name" value="LIPOPROTEIN-RELEASING SYSTEM TRANSMEMBRANE PROTEIN LOLE"/>
    <property type="match status" value="1"/>
</dbReference>
<feature type="transmembrane region" description="Helical" evidence="8">
    <location>
        <begin position="20"/>
        <end position="44"/>
    </location>
</feature>
<feature type="transmembrane region" description="Helical" evidence="8">
    <location>
        <begin position="369"/>
        <end position="388"/>
    </location>
</feature>
<feature type="transmembrane region" description="Helical" evidence="8">
    <location>
        <begin position="258"/>
        <end position="283"/>
    </location>
</feature>
<evidence type="ECO:0000256" key="3">
    <source>
        <dbReference type="ARBA" id="ARBA00022475"/>
    </source>
</evidence>
<organism evidence="10 11">
    <name type="scientific">Extibacter muris</name>
    <dbReference type="NCBI Taxonomy" id="1796622"/>
    <lineage>
        <taxon>Bacteria</taxon>
        <taxon>Bacillati</taxon>
        <taxon>Bacillota</taxon>
        <taxon>Clostridia</taxon>
        <taxon>Lachnospirales</taxon>
        <taxon>Lachnospiraceae</taxon>
        <taxon>Extibacter</taxon>
    </lineage>
</organism>
<reference evidence="10 11" key="1">
    <citation type="journal article" date="2016" name="Nat. Microbiol.">
        <title>The Mouse Intestinal Bacterial Collection (miBC) provides host-specific insight into cultured diversity and functional potential of the gut microbiota.</title>
        <authorList>
            <person name="Lagkouvardos I."/>
            <person name="Pukall R."/>
            <person name="Abt B."/>
            <person name="Foesel B.U."/>
            <person name="Meier-Kolthoff J.P."/>
            <person name="Kumar N."/>
            <person name="Bresciani A."/>
            <person name="Martinez I."/>
            <person name="Just S."/>
            <person name="Ziegler C."/>
            <person name="Brugiroux S."/>
            <person name="Garzetti D."/>
            <person name="Wenning M."/>
            <person name="Bui T.P."/>
            <person name="Wang J."/>
            <person name="Hugenholtz F."/>
            <person name="Plugge C.M."/>
            <person name="Peterson D.A."/>
            <person name="Hornef M.W."/>
            <person name="Baines J.F."/>
            <person name="Smidt H."/>
            <person name="Walter J."/>
            <person name="Kristiansen K."/>
            <person name="Nielsen H.B."/>
            <person name="Haller D."/>
            <person name="Overmann J."/>
            <person name="Stecher B."/>
            <person name="Clavel T."/>
        </authorList>
    </citation>
    <scope>NUCLEOTIDE SEQUENCE [LARGE SCALE GENOMIC DNA]</scope>
    <source>
        <strain evidence="10 11">DSM 28560</strain>
    </source>
</reference>
<evidence type="ECO:0000256" key="6">
    <source>
        <dbReference type="ARBA" id="ARBA00023136"/>
    </source>
</evidence>
<feature type="transmembrane region" description="Helical" evidence="8">
    <location>
        <begin position="313"/>
        <end position="336"/>
    </location>
</feature>